<protein>
    <submittedName>
        <fullName evidence="1">Uncharacterized protein</fullName>
    </submittedName>
</protein>
<accession>A0A822ZU39</accession>
<name>A0A822ZU39_NELNU</name>
<sequence length="60" mass="7010">MHETCIFSFQGISRHVSKTILMAWVHECCRTCLTSKFDVGNCLLYLLEWLHDGHELNLQT</sequence>
<gene>
    <name evidence="1" type="ORF">HUJ06_003628</name>
</gene>
<reference evidence="1 2" key="1">
    <citation type="journal article" date="2020" name="Mol. Biol. Evol.">
        <title>Distinct Expression and Methylation Patterns for Genes with Different Fates following a Single Whole-Genome Duplication in Flowering Plants.</title>
        <authorList>
            <person name="Shi T."/>
            <person name="Rahmani R.S."/>
            <person name="Gugger P.F."/>
            <person name="Wang M."/>
            <person name="Li H."/>
            <person name="Zhang Y."/>
            <person name="Li Z."/>
            <person name="Wang Q."/>
            <person name="Van de Peer Y."/>
            <person name="Marchal K."/>
            <person name="Chen J."/>
        </authorList>
    </citation>
    <scope>NUCLEOTIDE SEQUENCE [LARGE SCALE GENOMIC DNA]</scope>
    <source>
        <tissue evidence="1">Leaf</tissue>
    </source>
</reference>
<organism evidence="1 2">
    <name type="scientific">Nelumbo nucifera</name>
    <name type="common">Sacred lotus</name>
    <dbReference type="NCBI Taxonomy" id="4432"/>
    <lineage>
        <taxon>Eukaryota</taxon>
        <taxon>Viridiplantae</taxon>
        <taxon>Streptophyta</taxon>
        <taxon>Embryophyta</taxon>
        <taxon>Tracheophyta</taxon>
        <taxon>Spermatophyta</taxon>
        <taxon>Magnoliopsida</taxon>
        <taxon>Proteales</taxon>
        <taxon>Nelumbonaceae</taxon>
        <taxon>Nelumbo</taxon>
    </lineage>
</organism>
<comment type="caution">
    <text evidence="1">The sequence shown here is derived from an EMBL/GenBank/DDBJ whole genome shotgun (WGS) entry which is preliminary data.</text>
</comment>
<evidence type="ECO:0000313" key="1">
    <source>
        <dbReference type="EMBL" id="DAD45398.1"/>
    </source>
</evidence>
<dbReference type="EMBL" id="DUZY01000007">
    <property type="protein sequence ID" value="DAD45398.1"/>
    <property type="molecule type" value="Genomic_DNA"/>
</dbReference>
<proteinExistence type="predicted"/>
<dbReference type="AlphaFoldDB" id="A0A822ZU39"/>
<keyword evidence="2" id="KW-1185">Reference proteome</keyword>
<evidence type="ECO:0000313" key="2">
    <source>
        <dbReference type="Proteomes" id="UP000607653"/>
    </source>
</evidence>
<dbReference type="Proteomes" id="UP000607653">
    <property type="component" value="Unassembled WGS sequence"/>
</dbReference>